<gene>
    <name evidence="2" type="ORF">FA046_10030</name>
</gene>
<dbReference type="OrthoDB" id="9801573at2"/>
<dbReference type="Gene3D" id="3.40.50.2000">
    <property type="entry name" value="Glycogen Phosphorylase B"/>
    <property type="match status" value="2"/>
</dbReference>
<dbReference type="GO" id="GO:0016757">
    <property type="term" value="F:glycosyltransferase activity"/>
    <property type="evidence" value="ECO:0007669"/>
    <property type="project" value="InterPro"/>
</dbReference>
<dbReference type="PANTHER" id="PTHR12526:SF595">
    <property type="entry name" value="BLL5217 PROTEIN"/>
    <property type="match status" value="1"/>
</dbReference>
<organism evidence="2 3">
    <name type="scientific">Pedobacter cryophilus</name>
    <dbReference type="NCBI Taxonomy" id="2571271"/>
    <lineage>
        <taxon>Bacteria</taxon>
        <taxon>Pseudomonadati</taxon>
        <taxon>Bacteroidota</taxon>
        <taxon>Sphingobacteriia</taxon>
        <taxon>Sphingobacteriales</taxon>
        <taxon>Sphingobacteriaceae</taxon>
        <taxon>Pedobacter</taxon>
    </lineage>
</organism>
<dbReference type="InterPro" id="IPR001296">
    <property type="entry name" value="Glyco_trans_1"/>
</dbReference>
<reference evidence="2 3" key="1">
    <citation type="submission" date="2019-04" db="EMBL/GenBank/DDBJ databases">
        <title>Pedobacter sp. AR-3-17 sp. nov., isolated from Arctic soil.</title>
        <authorList>
            <person name="Dahal R.H."/>
            <person name="Kim D.-U."/>
        </authorList>
    </citation>
    <scope>NUCLEOTIDE SEQUENCE [LARGE SCALE GENOMIC DNA]</scope>
    <source>
        <strain evidence="2 3">AR-3-17</strain>
    </source>
</reference>
<keyword evidence="3" id="KW-1185">Reference proteome</keyword>
<dbReference type="Proteomes" id="UP000308181">
    <property type="component" value="Unassembled WGS sequence"/>
</dbReference>
<evidence type="ECO:0000313" key="2">
    <source>
        <dbReference type="EMBL" id="TKB97695.1"/>
    </source>
</evidence>
<sequence length="334" mass="38026">MFIQKDKKLHILIVYNAKIPALLYGGIQRVIWDLGKSLVNKGFKVSFLVKEGSYCDFAEVLFYDPKKDFNSQIPDDVDFVHFSTDPLEEIKKPFLVTEHGNPSFGEKLNIQTVFVSKNHAERYGSKAFVYNGLDWDNYPKTDLNQAKKGFHFLANAAWKVKNVKGAIAITKKAKEKLTVLGGDRFNFKMGWRFTFDTHVRFKGMVNDIEKAKYISKSKGLIFPVLWHEPFGLAIIESLYFGCPVFATPYGSLKEIITADFGFLSASEDELANAIKNASSFDAAKCREYALDTFSANEMCNQYLKLYEKVLNGEKLNDSLPTLQQEKKAKYLPYS</sequence>
<dbReference type="Pfam" id="PF00534">
    <property type="entry name" value="Glycos_transf_1"/>
    <property type="match status" value="1"/>
</dbReference>
<feature type="domain" description="Glycosyl transferase family 1" evidence="1">
    <location>
        <begin position="148"/>
        <end position="278"/>
    </location>
</feature>
<dbReference type="PANTHER" id="PTHR12526">
    <property type="entry name" value="GLYCOSYLTRANSFERASE"/>
    <property type="match status" value="1"/>
</dbReference>
<dbReference type="AlphaFoldDB" id="A0A4U1BY45"/>
<name>A0A4U1BY45_9SPHI</name>
<accession>A0A4U1BY45</accession>
<comment type="caution">
    <text evidence="2">The sequence shown here is derived from an EMBL/GenBank/DDBJ whole genome shotgun (WGS) entry which is preliminary data.</text>
</comment>
<keyword evidence="2" id="KW-0808">Transferase</keyword>
<dbReference type="EMBL" id="SWBP01000003">
    <property type="protein sequence ID" value="TKB97695.1"/>
    <property type="molecule type" value="Genomic_DNA"/>
</dbReference>
<dbReference type="SUPFAM" id="SSF53756">
    <property type="entry name" value="UDP-Glycosyltransferase/glycogen phosphorylase"/>
    <property type="match status" value="1"/>
</dbReference>
<evidence type="ECO:0000313" key="3">
    <source>
        <dbReference type="Proteomes" id="UP000308181"/>
    </source>
</evidence>
<dbReference type="RefSeq" id="WP_136826270.1">
    <property type="nucleotide sequence ID" value="NZ_SWBP01000003.1"/>
</dbReference>
<proteinExistence type="predicted"/>
<protein>
    <submittedName>
        <fullName evidence="2">Glycosyltransferase family 4 protein</fullName>
    </submittedName>
</protein>
<evidence type="ECO:0000259" key="1">
    <source>
        <dbReference type="Pfam" id="PF00534"/>
    </source>
</evidence>